<feature type="transmembrane region" description="Helical" evidence="1">
    <location>
        <begin position="213"/>
        <end position="230"/>
    </location>
</feature>
<dbReference type="InterPro" id="IPR017516">
    <property type="entry name" value="AbrB_dup"/>
</dbReference>
<feature type="transmembrane region" description="Helical" evidence="1">
    <location>
        <begin position="296"/>
        <end position="317"/>
    </location>
</feature>
<keyword evidence="3" id="KW-1185">Reference proteome</keyword>
<feature type="transmembrane region" description="Helical" evidence="1">
    <location>
        <begin position="115"/>
        <end position="136"/>
    </location>
</feature>
<accession>A0ABP9Q521</accession>
<evidence type="ECO:0000313" key="2">
    <source>
        <dbReference type="EMBL" id="GAA5156308.1"/>
    </source>
</evidence>
<dbReference type="InterPro" id="IPR007820">
    <property type="entry name" value="AbrB_fam"/>
</dbReference>
<evidence type="ECO:0000256" key="1">
    <source>
        <dbReference type="SAM" id="Phobius"/>
    </source>
</evidence>
<dbReference type="PANTHER" id="PTHR38457">
    <property type="entry name" value="REGULATOR ABRB-RELATED"/>
    <property type="match status" value="1"/>
</dbReference>
<proteinExistence type="predicted"/>
<comment type="caution">
    <text evidence="2">The sequence shown here is derived from an EMBL/GenBank/DDBJ whole genome shotgun (WGS) entry which is preliminary data.</text>
</comment>
<keyword evidence="1" id="KW-0812">Transmembrane</keyword>
<dbReference type="Pfam" id="PF05145">
    <property type="entry name" value="AbrB"/>
    <property type="match status" value="1"/>
</dbReference>
<organism evidence="2 3">
    <name type="scientific">Nocardioides marinquilinus</name>
    <dbReference type="NCBI Taxonomy" id="1210400"/>
    <lineage>
        <taxon>Bacteria</taxon>
        <taxon>Bacillati</taxon>
        <taxon>Actinomycetota</taxon>
        <taxon>Actinomycetes</taxon>
        <taxon>Propionibacteriales</taxon>
        <taxon>Nocardioidaceae</taxon>
        <taxon>Nocardioides</taxon>
    </lineage>
</organism>
<gene>
    <name evidence="2" type="ORF">GCM10023340_43770</name>
</gene>
<reference evidence="3" key="1">
    <citation type="journal article" date="2019" name="Int. J. Syst. Evol. Microbiol.">
        <title>The Global Catalogue of Microorganisms (GCM) 10K type strain sequencing project: providing services to taxonomists for standard genome sequencing and annotation.</title>
        <authorList>
            <consortium name="The Broad Institute Genomics Platform"/>
            <consortium name="The Broad Institute Genome Sequencing Center for Infectious Disease"/>
            <person name="Wu L."/>
            <person name="Ma J."/>
        </authorList>
    </citation>
    <scope>NUCLEOTIDE SEQUENCE [LARGE SCALE GENOMIC DNA]</scope>
    <source>
        <strain evidence="3">JCM 18459</strain>
    </source>
</reference>
<evidence type="ECO:0000313" key="3">
    <source>
        <dbReference type="Proteomes" id="UP001500221"/>
    </source>
</evidence>
<protein>
    <submittedName>
        <fullName evidence="2">AbrB family transcriptional regulator</fullName>
    </submittedName>
</protein>
<feature type="transmembrane region" description="Helical" evidence="1">
    <location>
        <begin position="329"/>
        <end position="346"/>
    </location>
</feature>
<sequence length="352" mass="35407">MADQERSRAASVAVVLGVTVAASVALTLLGVGSAVLFGSLLGGMAHALTSPTPLDLPRWSFRLGQGLIGVTIGTLVSGAALRRMGEDAVAVVGVTVASVLISLAAGAVLARRRDVSAVTGAFAMIAGGASGVVAVARDLGADERVVTVVQYLRVLVVLASLPLVTALVFHPDSGRGSAGTADAPLWADLVCTGVALVVGLGVAGLVPLPTGSLLGPLLVAAVIASAGWLGEVSLPTPLEWLAFAIIGVQVGLRFTRASLAAIARMLPVVMTVLVVMIGLTATLGAGLAWTTSVDGLTAYLATTPGGLFAVVAIAADSGADVTYVTAMQLFRLLLILAMLPLLARWLRRSAPS</sequence>
<keyword evidence="1" id="KW-1133">Transmembrane helix</keyword>
<dbReference type="EMBL" id="BAABKG010000007">
    <property type="protein sequence ID" value="GAA5156308.1"/>
    <property type="molecule type" value="Genomic_DNA"/>
</dbReference>
<dbReference type="PANTHER" id="PTHR38457:SF1">
    <property type="entry name" value="REGULATOR ABRB-RELATED"/>
    <property type="match status" value="1"/>
</dbReference>
<feature type="transmembrane region" description="Helical" evidence="1">
    <location>
        <begin position="61"/>
        <end position="81"/>
    </location>
</feature>
<feature type="transmembrane region" description="Helical" evidence="1">
    <location>
        <begin position="185"/>
        <end position="206"/>
    </location>
</feature>
<feature type="transmembrane region" description="Helical" evidence="1">
    <location>
        <begin position="12"/>
        <end position="41"/>
    </location>
</feature>
<dbReference type="Proteomes" id="UP001500221">
    <property type="component" value="Unassembled WGS sequence"/>
</dbReference>
<feature type="transmembrane region" description="Helical" evidence="1">
    <location>
        <begin position="88"/>
        <end position="109"/>
    </location>
</feature>
<dbReference type="RefSeq" id="WP_345464073.1">
    <property type="nucleotide sequence ID" value="NZ_BAABKG010000007.1"/>
</dbReference>
<dbReference type="NCBIfam" id="TIGR03082">
    <property type="entry name" value="Gneg_AbrB_dup"/>
    <property type="match status" value="2"/>
</dbReference>
<feature type="transmembrane region" description="Helical" evidence="1">
    <location>
        <begin position="266"/>
        <end position="290"/>
    </location>
</feature>
<keyword evidence="1" id="KW-0472">Membrane</keyword>
<dbReference type="PIRSF" id="PIRSF038991">
    <property type="entry name" value="Protein_AbrB"/>
    <property type="match status" value="1"/>
</dbReference>
<feature type="transmembrane region" description="Helical" evidence="1">
    <location>
        <begin position="148"/>
        <end position="170"/>
    </location>
</feature>
<name>A0ABP9Q521_9ACTN</name>